<dbReference type="PROSITE" id="PS50943">
    <property type="entry name" value="HTH_CROC1"/>
    <property type="match status" value="1"/>
</dbReference>
<evidence type="ECO:0000313" key="3">
    <source>
        <dbReference type="EMBL" id="GCE15040.1"/>
    </source>
</evidence>
<organism evidence="3 4">
    <name type="scientific">Tengunoibacter tsumagoiensis</name>
    <dbReference type="NCBI Taxonomy" id="2014871"/>
    <lineage>
        <taxon>Bacteria</taxon>
        <taxon>Bacillati</taxon>
        <taxon>Chloroflexota</taxon>
        <taxon>Ktedonobacteria</taxon>
        <taxon>Ktedonobacterales</taxon>
        <taxon>Dictyobacteraceae</taxon>
        <taxon>Tengunoibacter</taxon>
    </lineage>
</organism>
<dbReference type="PANTHER" id="PTHR46558">
    <property type="entry name" value="TRACRIPTIONAL REGULATORY PROTEIN-RELATED-RELATED"/>
    <property type="match status" value="1"/>
</dbReference>
<dbReference type="Gene3D" id="1.10.260.40">
    <property type="entry name" value="lambda repressor-like DNA-binding domains"/>
    <property type="match status" value="1"/>
</dbReference>
<dbReference type="PANTHER" id="PTHR46558:SF15">
    <property type="entry name" value="HELIX-TURN-HELIX DOMAIN PROTEIN"/>
    <property type="match status" value="1"/>
</dbReference>
<gene>
    <name evidence="3" type="ORF">KTT_48990</name>
</gene>
<evidence type="ECO:0000313" key="4">
    <source>
        <dbReference type="Proteomes" id="UP000287352"/>
    </source>
</evidence>
<dbReference type="SMART" id="SM00530">
    <property type="entry name" value="HTH_XRE"/>
    <property type="match status" value="1"/>
</dbReference>
<dbReference type="SUPFAM" id="SSF48452">
    <property type="entry name" value="TPR-like"/>
    <property type="match status" value="1"/>
</dbReference>
<evidence type="ECO:0000256" key="1">
    <source>
        <dbReference type="ARBA" id="ARBA00023125"/>
    </source>
</evidence>
<protein>
    <recommendedName>
        <fullName evidence="2">HTH cro/C1-type domain-containing protein</fullName>
    </recommendedName>
</protein>
<dbReference type="CDD" id="cd00093">
    <property type="entry name" value="HTH_XRE"/>
    <property type="match status" value="1"/>
</dbReference>
<dbReference type="OrthoDB" id="162044at2"/>
<dbReference type="GO" id="GO:0003677">
    <property type="term" value="F:DNA binding"/>
    <property type="evidence" value="ECO:0007669"/>
    <property type="project" value="UniProtKB-KW"/>
</dbReference>
<comment type="caution">
    <text evidence="3">The sequence shown here is derived from an EMBL/GenBank/DDBJ whole genome shotgun (WGS) entry which is preliminary data.</text>
</comment>
<dbReference type="InterPro" id="IPR001387">
    <property type="entry name" value="Cro/C1-type_HTH"/>
</dbReference>
<keyword evidence="4" id="KW-1185">Reference proteome</keyword>
<dbReference type="InterPro" id="IPR011990">
    <property type="entry name" value="TPR-like_helical_dom_sf"/>
</dbReference>
<sequence>MVKAEKIPNTRLKHAREKKGWSQARVATAIEAPDEATISRWETGKRVPSLHYQEKLCDLFGLDSFELGFIDEPQKEKSESDPNRREVMLAIGAALTGVPFIPRSDYLLQCMHSLKMCWRLYFNGNSDIIEPYLHIYLPQLQKTVQEDTRNRKLAAHLCSQAYQLYTELCTDKEDFGTARSAVEQALQYAQVAEDNNLYVAASIRLGNIFFHKKQPKYALNAYEKTTPLINTVTPLLRGRTYAGMAEVTGMMQQKSEALSYIGLAKEHYPDKPANDPAFPYTNFTQYSLHVFGSGQTHLYLGQPEEAVKSFRHADKHIVEAHTDPLTHVDLRYYHAQAFSDMGDLEGSCHYIEQGVSLARVTGSRLYLSKLAETHQGMLNRWPHENKVNALEELFF</sequence>
<dbReference type="Proteomes" id="UP000287352">
    <property type="component" value="Unassembled WGS sequence"/>
</dbReference>
<dbReference type="InterPro" id="IPR010982">
    <property type="entry name" value="Lambda_DNA-bd_dom_sf"/>
</dbReference>
<dbReference type="Pfam" id="PF13560">
    <property type="entry name" value="HTH_31"/>
    <property type="match status" value="1"/>
</dbReference>
<proteinExistence type="predicted"/>
<evidence type="ECO:0000259" key="2">
    <source>
        <dbReference type="PROSITE" id="PS50943"/>
    </source>
</evidence>
<reference evidence="4" key="1">
    <citation type="submission" date="2018-12" db="EMBL/GenBank/DDBJ databases">
        <title>Tengunoibacter tsumagoiensis gen. nov., sp. nov., Dictyobacter kobayashii sp. nov., D. alpinus sp. nov., and D. joshuensis sp. nov. and description of Dictyobacteraceae fam. nov. within the order Ktedonobacterales isolated from Tengu-no-mugimeshi.</title>
        <authorList>
            <person name="Wang C.M."/>
            <person name="Zheng Y."/>
            <person name="Sakai Y."/>
            <person name="Toyoda A."/>
            <person name="Minakuchi Y."/>
            <person name="Abe K."/>
            <person name="Yokota A."/>
            <person name="Yabe S."/>
        </authorList>
    </citation>
    <scope>NUCLEOTIDE SEQUENCE [LARGE SCALE GENOMIC DNA]</scope>
    <source>
        <strain evidence="4">Uno3</strain>
    </source>
</reference>
<name>A0A402A7B5_9CHLR</name>
<feature type="domain" description="HTH cro/C1-type" evidence="2">
    <location>
        <begin position="12"/>
        <end position="67"/>
    </location>
</feature>
<dbReference type="RefSeq" id="WP_126582553.1">
    <property type="nucleotide sequence ID" value="NZ_BIFR01000002.1"/>
</dbReference>
<dbReference type="Gene3D" id="1.25.40.10">
    <property type="entry name" value="Tetratricopeptide repeat domain"/>
    <property type="match status" value="1"/>
</dbReference>
<dbReference type="EMBL" id="BIFR01000002">
    <property type="protein sequence ID" value="GCE15040.1"/>
    <property type="molecule type" value="Genomic_DNA"/>
</dbReference>
<dbReference type="AlphaFoldDB" id="A0A402A7B5"/>
<keyword evidence="1" id="KW-0238">DNA-binding</keyword>
<accession>A0A402A7B5</accession>
<dbReference type="SUPFAM" id="SSF47413">
    <property type="entry name" value="lambda repressor-like DNA-binding domains"/>
    <property type="match status" value="1"/>
</dbReference>